<evidence type="ECO:0000313" key="3">
    <source>
        <dbReference type="EMBL" id="MCD5517658.1"/>
    </source>
</evidence>
<proteinExistence type="predicted"/>
<dbReference type="InterPro" id="IPR000160">
    <property type="entry name" value="GGDEF_dom"/>
</dbReference>
<dbReference type="EMBL" id="JAJNUD010000005">
    <property type="protein sequence ID" value="MCD5517658.1"/>
    <property type="molecule type" value="Genomic_DNA"/>
</dbReference>
<organism evidence="3 4">
    <name type="scientific">Lactobacillus delbrueckii subsp. allosunkii</name>
    <dbReference type="NCBI Taxonomy" id="1050107"/>
    <lineage>
        <taxon>Bacteria</taxon>
        <taxon>Bacillati</taxon>
        <taxon>Bacillota</taxon>
        <taxon>Bacilli</taxon>
        <taxon>Lactobacillales</taxon>
        <taxon>Lactobacillaceae</taxon>
        <taxon>Lactobacillus</taxon>
    </lineage>
</organism>
<keyword evidence="1" id="KW-0812">Transmembrane</keyword>
<dbReference type="InterPro" id="IPR043128">
    <property type="entry name" value="Rev_trsase/Diguanyl_cyclase"/>
</dbReference>
<protein>
    <submittedName>
        <fullName evidence="3">GGDEF domain-containing protein</fullName>
    </submittedName>
</protein>
<dbReference type="Gene3D" id="3.30.70.270">
    <property type="match status" value="1"/>
</dbReference>
<dbReference type="PROSITE" id="PS50887">
    <property type="entry name" value="GGDEF"/>
    <property type="match status" value="1"/>
</dbReference>
<feature type="transmembrane region" description="Helical" evidence="1">
    <location>
        <begin position="6"/>
        <end position="27"/>
    </location>
</feature>
<dbReference type="RefSeq" id="WP_231523343.1">
    <property type="nucleotide sequence ID" value="NZ_JAJNUD010000005.1"/>
</dbReference>
<dbReference type="Pfam" id="PF00990">
    <property type="entry name" value="GGDEF"/>
    <property type="match status" value="1"/>
</dbReference>
<dbReference type="Proteomes" id="UP001320314">
    <property type="component" value="Unassembled WGS sequence"/>
</dbReference>
<reference evidence="3 4" key="1">
    <citation type="submission" date="2021-12" db="EMBL/GenBank/DDBJ databases">
        <title>Antimicrobial susceptibility of Lactobacillus delbrueckii subsp. lactis obtained from milk products and other habitats.</title>
        <authorList>
            <person name="Shani N."/>
        </authorList>
    </citation>
    <scope>NUCLEOTIDE SEQUENCE [LARGE SCALE GENOMIC DNA]</scope>
    <source>
        <strain evidence="3 4">CIRM BIA 266</strain>
    </source>
</reference>
<dbReference type="InterPro" id="IPR052155">
    <property type="entry name" value="Biofilm_reg_signaling"/>
</dbReference>
<keyword evidence="1" id="KW-0472">Membrane</keyword>
<accession>A0ABD4SBV1</accession>
<dbReference type="SMART" id="SM00267">
    <property type="entry name" value="GGDEF"/>
    <property type="match status" value="1"/>
</dbReference>
<evidence type="ECO:0000259" key="2">
    <source>
        <dbReference type="PROSITE" id="PS50887"/>
    </source>
</evidence>
<dbReference type="PANTHER" id="PTHR44757">
    <property type="entry name" value="DIGUANYLATE CYCLASE DGCP"/>
    <property type="match status" value="1"/>
</dbReference>
<evidence type="ECO:0000313" key="4">
    <source>
        <dbReference type="Proteomes" id="UP001320314"/>
    </source>
</evidence>
<dbReference type="PANTHER" id="PTHR44757:SF2">
    <property type="entry name" value="BIOFILM ARCHITECTURE MAINTENANCE PROTEIN MBAA"/>
    <property type="match status" value="1"/>
</dbReference>
<dbReference type="SUPFAM" id="SSF55073">
    <property type="entry name" value="Nucleotide cyclase"/>
    <property type="match status" value="1"/>
</dbReference>
<name>A0ABD4SBV1_9LACO</name>
<dbReference type="AlphaFoldDB" id="A0ABD4SBV1"/>
<feature type="domain" description="GGDEF" evidence="2">
    <location>
        <begin position="77"/>
        <end position="202"/>
    </location>
</feature>
<evidence type="ECO:0000256" key="1">
    <source>
        <dbReference type="SAM" id="Phobius"/>
    </source>
</evidence>
<comment type="caution">
    <text evidence="3">The sequence shown here is derived from an EMBL/GenBank/DDBJ whole genome shotgun (WGS) entry which is preliminary data.</text>
</comment>
<keyword evidence="1" id="KW-1133">Transmembrane helix</keyword>
<dbReference type="CDD" id="cd01949">
    <property type="entry name" value="GGDEF"/>
    <property type="match status" value="1"/>
</dbReference>
<dbReference type="InterPro" id="IPR029787">
    <property type="entry name" value="Nucleotide_cyclase"/>
</dbReference>
<dbReference type="NCBIfam" id="TIGR00254">
    <property type="entry name" value="GGDEF"/>
    <property type="match status" value="1"/>
</dbReference>
<gene>
    <name evidence="3" type="ORF">LOB39_03580</name>
</gene>
<sequence>MTGIGSVINVTAIICGGLLGINFGHLLKARVQEILMVACGLDVEKSEFLSENDFVTGIRNRNYYQHEINNLLQAAQESVTYVFCDVNRLHETNNKFGHEAGDRMLIALASELAKSFGQDMSFRFGGDEFLAIALDERLDKVQAKSDQILSNLKKQCYHVSIGIKQAKADHLNVSDLLYQADKAMRESKEEFYKKAESDRQAR</sequence>